<evidence type="ECO:0000313" key="1">
    <source>
        <dbReference type="EMBL" id="KAG0577151.1"/>
    </source>
</evidence>
<name>A0A8T0I2X8_CERPU</name>
<gene>
    <name evidence="1" type="ORF">KC19_5G135000</name>
</gene>
<reference evidence="1" key="1">
    <citation type="submission" date="2020-06" db="EMBL/GenBank/DDBJ databases">
        <title>WGS assembly of Ceratodon purpureus strain R40.</title>
        <authorList>
            <person name="Carey S.B."/>
            <person name="Jenkins J."/>
            <person name="Shu S."/>
            <person name="Lovell J.T."/>
            <person name="Sreedasyam A."/>
            <person name="Maumus F."/>
            <person name="Tiley G.P."/>
            <person name="Fernandez-Pozo N."/>
            <person name="Barry K."/>
            <person name="Chen C."/>
            <person name="Wang M."/>
            <person name="Lipzen A."/>
            <person name="Daum C."/>
            <person name="Saski C.A."/>
            <person name="Payton A.C."/>
            <person name="Mcbreen J.C."/>
            <person name="Conrad R.E."/>
            <person name="Kollar L.M."/>
            <person name="Olsson S."/>
            <person name="Huttunen S."/>
            <person name="Landis J.B."/>
            <person name="Wickett N.J."/>
            <person name="Johnson M.G."/>
            <person name="Rensing S.A."/>
            <person name="Grimwood J."/>
            <person name="Schmutz J."/>
            <person name="Mcdaniel S.F."/>
        </authorList>
    </citation>
    <scope>NUCLEOTIDE SEQUENCE</scope>
    <source>
        <strain evidence="1">R40</strain>
    </source>
</reference>
<sequence length="57" mass="6351">MATSLMTQVIETSAIKLCRKASNAGLMTITAREEWGVSAFFCRPRPIKVWGLDIPPR</sequence>
<proteinExistence type="predicted"/>
<dbReference type="AlphaFoldDB" id="A0A8T0I2X8"/>
<dbReference type="EMBL" id="CM026425">
    <property type="protein sequence ID" value="KAG0577151.1"/>
    <property type="molecule type" value="Genomic_DNA"/>
</dbReference>
<protein>
    <submittedName>
        <fullName evidence="1">Uncharacterized protein</fullName>
    </submittedName>
</protein>
<keyword evidence="2" id="KW-1185">Reference proteome</keyword>
<comment type="caution">
    <text evidence="1">The sequence shown here is derived from an EMBL/GenBank/DDBJ whole genome shotgun (WGS) entry which is preliminary data.</text>
</comment>
<dbReference type="Proteomes" id="UP000822688">
    <property type="component" value="Chromosome 5"/>
</dbReference>
<evidence type="ECO:0000313" key="2">
    <source>
        <dbReference type="Proteomes" id="UP000822688"/>
    </source>
</evidence>
<organism evidence="1 2">
    <name type="scientific">Ceratodon purpureus</name>
    <name type="common">Fire moss</name>
    <name type="synonym">Dicranum purpureum</name>
    <dbReference type="NCBI Taxonomy" id="3225"/>
    <lineage>
        <taxon>Eukaryota</taxon>
        <taxon>Viridiplantae</taxon>
        <taxon>Streptophyta</taxon>
        <taxon>Embryophyta</taxon>
        <taxon>Bryophyta</taxon>
        <taxon>Bryophytina</taxon>
        <taxon>Bryopsida</taxon>
        <taxon>Dicranidae</taxon>
        <taxon>Pseudoditrichales</taxon>
        <taxon>Ditrichaceae</taxon>
        <taxon>Ceratodon</taxon>
    </lineage>
</organism>
<accession>A0A8T0I2X8</accession>